<evidence type="ECO:0000256" key="6">
    <source>
        <dbReference type="ARBA" id="ARBA00023141"/>
    </source>
</evidence>
<feature type="binding site" evidence="7">
    <location>
        <position position="141"/>
    </location>
    <ligand>
        <name>substrate</name>
    </ligand>
</feature>
<dbReference type="GO" id="GO:0008652">
    <property type="term" value="P:amino acid biosynthetic process"/>
    <property type="evidence" value="ECO:0007669"/>
    <property type="project" value="UniProtKB-KW"/>
</dbReference>
<feature type="binding site" evidence="7">
    <location>
        <position position="14"/>
    </location>
    <ligand>
        <name>Mg(2+)</name>
        <dbReference type="ChEBI" id="CHEBI:18420"/>
    </ligand>
</feature>
<dbReference type="PRINTS" id="PR01100">
    <property type="entry name" value="SHIKIMTKNASE"/>
</dbReference>
<dbReference type="InterPro" id="IPR031322">
    <property type="entry name" value="Shikimate/glucono_kinase"/>
</dbReference>
<keyword evidence="3 7" id="KW-0547">Nucleotide-binding</keyword>
<proteinExistence type="inferred from homology"/>
<keyword evidence="7" id="KW-0479">Metal-binding</keyword>
<keyword evidence="7" id="KW-0963">Cytoplasm</keyword>
<feature type="binding site" evidence="7">
    <location>
        <position position="79"/>
    </location>
    <ligand>
        <name>substrate</name>
    </ligand>
</feature>
<dbReference type="SUPFAM" id="SSF52540">
    <property type="entry name" value="P-loop containing nucleoside triphosphate hydrolases"/>
    <property type="match status" value="1"/>
</dbReference>
<dbReference type="GO" id="GO:0005524">
    <property type="term" value="F:ATP binding"/>
    <property type="evidence" value="ECO:0007669"/>
    <property type="project" value="UniProtKB-UniRule"/>
</dbReference>
<gene>
    <name evidence="7" type="primary">aroK</name>
    <name evidence="8" type="ORF">IBL28_13210</name>
</gene>
<dbReference type="PANTHER" id="PTHR21087:SF16">
    <property type="entry name" value="SHIKIMATE KINASE 1, CHLOROPLASTIC"/>
    <property type="match status" value="1"/>
</dbReference>
<dbReference type="CDD" id="cd00464">
    <property type="entry name" value="SK"/>
    <property type="match status" value="1"/>
</dbReference>
<evidence type="ECO:0000256" key="2">
    <source>
        <dbReference type="ARBA" id="ARBA00022679"/>
    </source>
</evidence>
<keyword evidence="6 7" id="KW-0057">Aromatic amino acid biosynthesis</keyword>
<comment type="subunit">
    <text evidence="7">Monomer.</text>
</comment>
<feature type="binding site" evidence="7">
    <location>
        <begin position="10"/>
        <end position="15"/>
    </location>
    <ligand>
        <name>ATP</name>
        <dbReference type="ChEBI" id="CHEBI:30616"/>
    </ligand>
</feature>
<dbReference type="EC" id="2.7.1.71" evidence="7"/>
<comment type="pathway">
    <text evidence="7">Metabolic intermediate biosynthesis; chorismate biosynthesis; chorismate from D-erythrose 4-phosphate and phosphoenolpyruvate: step 5/7.</text>
</comment>
<dbReference type="GO" id="GO:0004765">
    <property type="term" value="F:shikimate kinase activity"/>
    <property type="evidence" value="ECO:0007669"/>
    <property type="project" value="UniProtKB-UniRule"/>
</dbReference>
<comment type="cofactor">
    <cofactor evidence="7">
        <name>Mg(2+)</name>
        <dbReference type="ChEBI" id="CHEBI:18420"/>
    </cofactor>
    <text evidence="7">Binds 1 Mg(2+) ion per subunit.</text>
</comment>
<keyword evidence="2 7" id="KW-0808">Transferase</keyword>
<keyword evidence="7" id="KW-0460">Magnesium</keyword>
<name>A0A926Q4I6_9FLAO</name>
<feature type="binding site" evidence="7">
    <location>
        <position position="32"/>
    </location>
    <ligand>
        <name>substrate</name>
    </ligand>
</feature>
<accession>A0A926Q4I6</accession>
<evidence type="ECO:0000256" key="5">
    <source>
        <dbReference type="ARBA" id="ARBA00022840"/>
    </source>
</evidence>
<evidence type="ECO:0000313" key="8">
    <source>
        <dbReference type="EMBL" id="MBC9796930.1"/>
    </source>
</evidence>
<dbReference type="GO" id="GO:0009423">
    <property type="term" value="P:chorismate biosynthetic process"/>
    <property type="evidence" value="ECO:0007669"/>
    <property type="project" value="UniProtKB-UniRule"/>
</dbReference>
<keyword evidence="5 7" id="KW-0067">ATP-binding</keyword>
<keyword evidence="9" id="KW-1185">Reference proteome</keyword>
<evidence type="ECO:0000256" key="7">
    <source>
        <dbReference type="HAMAP-Rule" id="MF_00109"/>
    </source>
</evidence>
<dbReference type="HAMAP" id="MF_00109">
    <property type="entry name" value="Shikimate_kinase"/>
    <property type="match status" value="1"/>
</dbReference>
<dbReference type="Pfam" id="PF01202">
    <property type="entry name" value="SKI"/>
    <property type="match status" value="1"/>
</dbReference>
<dbReference type="PANTHER" id="PTHR21087">
    <property type="entry name" value="SHIKIMATE KINASE"/>
    <property type="match status" value="1"/>
</dbReference>
<dbReference type="GO" id="GO:0005829">
    <property type="term" value="C:cytosol"/>
    <property type="evidence" value="ECO:0007669"/>
    <property type="project" value="TreeGrafter"/>
</dbReference>
<dbReference type="GO" id="GO:0009073">
    <property type="term" value="P:aromatic amino acid family biosynthetic process"/>
    <property type="evidence" value="ECO:0007669"/>
    <property type="project" value="UniProtKB-KW"/>
</dbReference>
<sequence length="171" mass="19306">MVIVLIGYMGSGKSAVGKVLAENLSCTFADMDDYIEEKEQKTIPEIFRDKGEIYFRKVESRYLQEILSGEKGAVISLGGGTPCYGDNMDRIKELADKVFYLKASVGELTARLGKEKDHRPLIKHLSDDELEEFIRKHLFERNFYYLRADSTVNVDGKTIEDIAGEIISGIK</sequence>
<dbReference type="GO" id="GO:0000287">
    <property type="term" value="F:magnesium ion binding"/>
    <property type="evidence" value="ECO:0007669"/>
    <property type="project" value="UniProtKB-UniRule"/>
</dbReference>
<comment type="catalytic activity">
    <reaction evidence="7">
        <text>shikimate + ATP = 3-phosphoshikimate + ADP + H(+)</text>
        <dbReference type="Rhea" id="RHEA:13121"/>
        <dbReference type="ChEBI" id="CHEBI:15378"/>
        <dbReference type="ChEBI" id="CHEBI:30616"/>
        <dbReference type="ChEBI" id="CHEBI:36208"/>
        <dbReference type="ChEBI" id="CHEBI:145989"/>
        <dbReference type="ChEBI" id="CHEBI:456216"/>
        <dbReference type="EC" id="2.7.1.71"/>
    </reaction>
</comment>
<comment type="function">
    <text evidence="7">Catalyzes the specific phosphorylation of the 3-hydroxyl group of shikimic acid using ATP as a cosubstrate.</text>
</comment>
<comment type="caution">
    <text evidence="7">Lacks conserved residue(s) required for the propagation of feature annotation.</text>
</comment>
<evidence type="ECO:0000256" key="1">
    <source>
        <dbReference type="ARBA" id="ARBA00022605"/>
    </source>
</evidence>
<evidence type="ECO:0000256" key="4">
    <source>
        <dbReference type="ARBA" id="ARBA00022777"/>
    </source>
</evidence>
<dbReference type="InterPro" id="IPR000623">
    <property type="entry name" value="Shikimate_kinase/TSH1"/>
</dbReference>
<feature type="binding site" evidence="7">
    <location>
        <position position="119"/>
    </location>
    <ligand>
        <name>ATP</name>
        <dbReference type="ChEBI" id="CHEBI:30616"/>
    </ligand>
</feature>
<reference evidence="8 9" key="1">
    <citation type="submission" date="2020-09" db="EMBL/GenBank/DDBJ databases">
        <title>Sinomicrobium weinanense sp. nov., a halophilic bacteria isolated from saline-alkali soil.</title>
        <authorList>
            <person name="Wu P."/>
            <person name="Ren H."/>
            <person name="Mei Y."/>
            <person name="Liang Y."/>
            <person name="Chen Z."/>
        </authorList>
    </citation>
    <scope>NUCLEOTIDE SEQUENCE [LARGE SCALE GENOMIC DNA]</scope>
    <source>
        <strain evidence="8 9">FJxs</strain>
    </source>
</reference>
<protein>
    <recommendedName>
        <fullName evidence="7">Shikimate kinase</fullName>
        <shortName evidence="7">SK</shortName>
        <ecNumber evidence="7">2.7.1.71</ecNumber>
    </recommendedName>
</protein>
<dbReference type="Gene3D" id="3.40.50.300">
    <property type="entry name" value="P-loop containing nucleotide triphosphate hydrolases"/>
    <property type="match status" value="1"/>
</dbReference>
<organism evidence="8 9">
    <name type="scientific">Sinomicrobium weinanense</name>
    <dbReference type="NCBI Taxonomy" id="2842200"/>
    <lineage>
        <taxon>Bacteria</taxon>
        <taxon>Pseudomonadati</taxon>
        <taxon>Bacteroidota</taxon>
        <taxon>Flavobacteriia</taxon>
        <taxon>Flavobacteriales</taxon>
        <taxon>Flavobacteriaceae</taxon>
        <taxon>Sinomicrobium</taxon>
    </lineage>
</organism>
<dbReference type="RefSeq" id="WP_187966073.1">
    <property type="nucleotide sequence ID" value="NZ_JACVDC010000041.1"/>
</dbReference>
<evidence type="ECO:0000256" key="3">
    <source>
        <dbReference type="ARBA" id="ARBA00022741"/>
    </source>
</evidence>
<dbReference type="EMBL" id="JACVDC010000041">
    <property type="protein sequence ID" value="MBC9796930.1"/>
    <property type="molecule type" value="Genomic_DNA"/>
</dbReference>
<comment type="subcellular location">
    <subcellularLocation>
        <location evidence="7">Cytoplasm</location>
    </subcellularLocation>
</comment>
<comment type="similarity">
    <text evidence="7">Belongs to the shikimate kinase family.</text>
</comment>
<dbReference type="AlphaFoldDB" id="A0A926Q4I6"/>
<dbReference type="Proteomes" id="UP000653730">
    <property type="component" value="Unassembled WGS sequence"/>
</dbReference>
<evidence type="ECO:0000313" key="9">
    <source>
        <dbReference type="Proteomes" id="UP000653730"/>
    </source>
</evidence>
<keyword evidence="1 7" id="KW-0028">Amino-acid biosynthesis</keyword>
<feature type="binding site" evidence="7">
    <location>
        <position position="56"/>
    </location>
    <ligand>
        <name>substrate</name>
    </ligand>
</feature>
<comment type="caution">
    <text evidence="8">The sequence shown here is derived from an EMBL/GenBank/DDBJ whole genome shotgun (WGS) entry which is preliminary data.</text>
</comment>
<dbReference type="InterPro" id="IPR027417">
    <property type="entry name" value="P-loop_NTPase"/>
</dbReference>
<keyword evidence="4 7" id="KW-0418">Kinase</keyword>